<feature type="region of interest" description="Disordered" evidence="1">
    <location>
        <begin position="64"/>
        <end position="137"/>
    </location>
</feature>
<comment type="caution">
    <text evidence="2">The sequence shown here is derived from an EMBL/GenBank/DDBJ whole genome shotgun (WGS) entry which is preliminary data.</text>
</comment>
<feature type="compositionally biased region" description="Polar residues" evidence="1">
    <location>
        <begin position="252"/>
        <end position="269"/>
    </location>
</feature>
<evidence type="ECO:0000256" key="1">
    <source>
        <dbReference type="SAM" id="MobiDB-lite"/>
    </source>
</evidence>
<reference evidence="2" key="1">
    <citation type="submission" date="2020-05" db="EMBL/GenBank/DDBJ databases">
        <title>WGS assembly of Panicum virgatum.</title>
        <authorList>
            <person name="Lovell J.T."/>
            <person name="Jenkins J."/>
            <person name="Shu S."/>
            <person name="Juenger T.E."/>
            <person name="Schmutz J."/>
        </authorList>
    </citation>
    <scope>NUCLEOTIDE SEQUENCE</scope>
    <source>
        <strain evidence="2">AP13</strain>
    </source>
</reference>
<dbReference type="EMBL" id="CM029045">
    <property type="protein sequence ID" value="KAG2597752.1"/>
    <property type="molecule type" value="Genomic_DNA"/>
</dbReference>
<evidence type="ECO:0000313" key="2">
    <source>
        <dbReference type="EMBL" id="KAG2597752.1"/>
    </source>
</evidence>
<name>A0A8T0SEK8_PANVG</name>
<organism evidence="2 3">
    <name type="scientific">Panicum virgatum</name>
    <name type="common">Blackwell switchgrass</name>
    <dbReference type="NCBI Taxonomy" id="38727"/>
    <lineage>
        <taxon>Eukaryota</taxon>
        <taxon>Viridiplantae</taxon>
        <taxon>Streptophyta</taxon>
        <taxon>Embryophyta</taxon>
        <taxon>Tracheophyta</taxon>
        <taxon>Spermatophyta</taxon>
        <taxon>Magnoliopsida</taxon>
        <taxon>Liliopsida</taxon>
        <taxon>Poales</taxon>
        <taxon>Poaceae</taxon>
        <taxon>PACMAD clade</taxon>
        <taxon>Panicoideae</taxon>
        <taxon>Panicodae</taxon>
        <taxon>Paniceae</taxon>
        <taxon>Panicinae</taxon>
        <taxon>Panicum</taxon>
        <taxon>Panicum sect. Hiantes</taxon>
    </lineage>
</organism>
<keyword evidence="3" id="KW-1185">Reference proteome</keyword>
<accession>A0A8T0SEK8</accession>
<feature type="compositionally biased region" description="Polar residues" evidence="1">
    <location>
        <begin position="38"/>
        <end position="48"/>
    </location>
</feature>
<feature type="compositionally biased region" description="Polar residues" evidence="1">
    <location>
        <begin position="64"/>
        <end position="81"/>
    </location>
</feature>
<gene>
    <name evidence="2" type="ORF">PVAP13_5KG222814</name>
</gene>
<feature type="region of interest" description="Disordered" evidence="1">
    <location>
        <begin position="252"/>
        <end position="303"/>
    </location>
</feature>
<feature type="region of interest" description="Disordered" evidence="1">
    <location>
        <begin position="1"/>
        <end position="52"/>
    </location>
</feature>
<dbReference type="Proteomes" id="UP000823388">
    <property type="component" value="Chromosome 5K"/>
</dbReference>
<feature type="compositionally biased region" description="Polar residues" evidence="1">
    <location>
        <begin position="1"/>
        <end position="10"/>
    </location>
</feature>
<protein>
    <submittedName>
        <fullName evidence="2">Uncharacterized protein</fullName>
    </submittedName>
</protein>
<dbReference type="AlphaFoldDB" id="A0A8T0SEK8"/>
<evidence type="ECO:0000313" key="3">
    <source>
        <dbReference type="Proteomes" id="UP000823388"/>
    </source>
</evidence>
<feature type="compositionally biased region" description="Basic and acidic residues" evidence="1">
    <location>
        <begin position="287"/>
        <end position="301"/>
    </location>
</feature>
<sequence length="323" mass="35949">MQSVTQQQVPSKKRSRSEFHIRKGTQAASPSSEKKSMIQPSSCQTTSDSTEDVVILETNPFEFSTVESYPRTSATRAQSRSGTEEVFPNLQRRAKQEVPSEGTCPSENPIRNGAYSESNHDMIQGAAPSSEKKPVVQATSCQTITHSDEDVIILDSNPFVSSTVGSPATSAPRVKSRLNPEEVSANVQLKTQQEVASEKRGKDTQYESYNDVIQPASPSSEKKPVVQVTSCQTASDNLDDVVILDTNPFKSSTVRFDPQNSAPWSQSRSNPEEVFSNLHPGTQQETPYEKRSQTEFQDKKLHPVQKKSQWFRRIHAKLLRKMS</sequence>
<proteinExistence type="predicted"/>